<dbReference type="PANTHER" id="PTHR21363:SF0">
    <property type="entry name" value="PREPHENATE DEHYDROGENASE [NADP(+)]"/>
    <property type="match status" value="1"/>
</dbReference>
<proteinExistence type="predicted"/>
<dbReference type="InterPro" id="IPR050812">
    <property type="entry name" value="Preph/Arog_dehydrog"/>
</dbReference>
<reference evidence="3" key="1">
    <citation type="journal article" date="2011" name="Environ. Microbiol.">
        <title>Genomic insights into the metabolic potential of the polycyclic aromatic hydrocarbon degrading sulfate-reducing Deltaproteobacterium N47.</title>
        <authorList>
            <person name="Bergmann F."/>
            <person name="Selesi D."/>
            <person name="Weinmaier T."/>
            <person name="Tischler P."/>
            <person name="Rattei T."/>
            <person name="Meckenstock R.U."/>
        </authorList>
    </citation>
    <scope>NUCLEOTIDE SEQUENCE</scope>
</reference>
<dbReference type="GO" id="GO:0006571">
    <property type="term" value="P:tyrosine biosynthetic process"/>
    <property type="evidence" value="ECO:0007669"/>
    <property type="project" value="InterPro"/>
</dbReference>
<dbReference type="PANTHER" id="PTHR21363">
    <property type="entry name" value="PREPHENATE DEHYDROGENASE"/>
    <property type="match status" value="1"/>
</dbReference>
<gene>
    <name evidence="3" type="ORF">N47_D28800</name>
</gene>
<evidence type="ECO:0000259" key="2">
    <source>
        <dbReference type="PROSITE" id="PS51176"/>
    </source>
</evidence>
<evidence type="ECO:0000313" key="3">
    <source>
        <dbReference type="EMBL" id="CBX30071.1"/>
    </source>
</evidence>
<dbReference type="Pfam" id="PF02153">
    <property type="entry name" value="PDH_N"/>
    <property type="match status" value="1"/>
</dbReference>
<dbReference type="EMBL" id="FR695874">
    <property type="protein sequence ID" value="CBX30071.1"/>
    <property type="molecule type" value="Genomic_DNA"/>
</dbReference>
<accession>E1YHF2</accession>
<dbReference type="InterPro" id="IPR036291">
    <property type="entry name" value="NAD(P)-bd_dom_sf"/>
</dbReference>
<dbReference type="SUPFAM" id="SSF51735">
    <property type="entry name" value="NAD(P)-binding Rossmann-fold domains"/>
    <property type="match status" value="1"/>
</dbReference>
<dbReference type="InterPro" id="IPR008927">
    <property type="entry name" value="6-PGluconate_DH-like_C_sf"/>
</dbReference>
<dbReference type="GO" id="GO:0004665">
    <property type="term" value="F:prephenate dehydrogenase (NADP+) activity"/>
    <property type="evidence" value="ECO:0007669"/>
    <property type="project" value="InterPro"/>
</dbReference>
<dbReference type="InterPro" id="IPR046826">
    <property type="entry name" value="PDH_N"/>
</dbReference>
<keyword evidence="1" id="KW-0560">Oxidoreductase</keyword>
<dbReference type="Gene3D" id="1.10.3660.10">
    <property type="entry name" value="6-phosphogluconate dehydrogenase C-terminal like domain"/>
    <property type="match status" value="1"/>
</dbReference>
<dbReference type="GO" id="GO:0070403">
    <property type="term" value="F:NAD+ binding"/>
    <property type="evidence" value="ECO:0007669"/>
    <property type="project" value="InterPro"/>
</dbReference>
<dbReference type="PROSITE" id="PS51176">
    <property type="entry name" value="PDH_ADH"/>
    <property type="match status" value="1"/>
</dbReference>
<evidence type="ECO:0000256" key="1">
    <source>
        <dbReference type="ARBA" id="ARBA00023002"/>
    </source>
</evidence>
<dbReference type="InterPro" id="IPR046825">
    <property type="entry name" value="PDH_C"/>
</dbReference>
<sequence length="262" mass="29349">MGRWFKDFFSAAGHNVLISGRTTDITYADVAKECDVVILSVPIDAAISIAKDIGPLMHKEQLLMDMCSLKEEIVKSMTDNTKAEVLGTHPLFGPFTDSIKGQNVILCPGRGERWLKWIENECSLRGAVVCVMDPLTHDRHMAVVQGLTHFTTICMARTLQKMNMDACNVLSCSTPVFKINYNLIGRLFAQDIDLYKSLINKNKNFKDVLEIFISAMDEGKDALLSGQDESGTMFMENIREFFKDTCKDALKESNKIISALYS</sequence>
<protein>
    <recommendedName>
        <fullName evidence="2">Prephenate/arogenate dehydrogenase domain-containing protein</fullName>
    </recommendedName>
</protein>
<dbReference type="GO" id="GO:0008977">
    <property type="term" value="F:prephenate dehydrogenase (NAD+) activity"/>
    <property type="evidence" value="ECO:0007669"/>
    <property type="project" value="InterPro"/>
</dbReference>
<dbReference type="Pfam" id="PF20463">
    <property type="entry name" value="PDH_C"/>
    <property type="match status" value="1"/>
</dbReference>
<dbReference type="SUPFAM" id="SSF48179">
    <property type="entry name" value="6-phosphogluconate dehydrogenase C-terminal domain-like"/>
    <property type="match status" value="1"/>
</dbReference>
<name>E1YHF2_9BACT</name>
<dbReference type="AlphaFoldDB" id="E1YHF2"/>
<organism evidence="3">
    <name type="scientific">uncultured Desulfobacterium sp</name>
    <dbReference type="NCBI Taxonomy" id="201089"/>
    <lineage>
        <taxon>Bacteria</taxon>
        <taxon>Pseudomonadati</taxon>
        <taxon>Thermodesulfobacteriota</taxon>
        <taxon>Desulfobacteria</taxon>
        <taxon>Desulfobacterales</taxon>
        <taxon>Desulfobacteriaceae</taxon>
        <taxon>Desulfobacterium</taxon>
        <taxon>environmental samples</taxon>
    </lineage>
</organism>
<dbReference type="Gene3D" id="3.40.50.720">
    <property type="entry name" value="NAD(P)-binding Rossmann-like Domain"/>
    <property type="match status" value="1"/>
</dbReference>
<feature type="domain" description="Prephenate/arogenate dehydrogenase" evidence="2">
    <location>
        <begin position="1"/>
        <end position="253"/>
    </location>
</feature>
<dbReference type="InterPro" id="IPR003099">
    <property type="entry name" value="Prephen_DH"/>
</dbReference>